<dbReference type="SMART" id="SM00028">
    <property type="entry name" value="TPR"/>
    <property type="match status" value="5"/>
</dbReference>
<dbReference type="SMART" id="SM01043">
    <property type="entry name" value="BTAD"/>
    <property type="match status" value="1"/>
</dbReference>
<dbReference type="EMBL" id="BJXL01000102">
    <property type="protein sequence ID" value="GEM84454.1"/>
    <property type="molecule type" value="Genomic_DNA"/>
</dbReference>
<feature type="domain" description="Bacterial transcriptional activator" evidence="2">
    <location>
        <begin position="91"/>
        <end position="228"/>
    </location>
</feature>
<dbReference type="Pfam" id="PF03704">
    <property type="entry name" value="BTAD"/>
    <property type="match status" value="1"/>
</dbReference>
<name>A0A511R4D1_9DEIN</name>
<dbReference type="Gene3D" id="1.25.40.10">
    <property type="entry name" value="Tetratricopeptide repeat domain"/>
    <property type="match status" value="2"/>
</dbReference>
<dbReference type="InterPro" id="IPR027417">
    <property type="entry name" value="P-loop_NTPase"/>
</dbReference>
<dbReference type="PROSITE" id="PS50005">
    <property type="entry name" value="TPR"/>
    <property type="match status" value="1"/>
</dbReference>
<proteinExistence type="predicted"/>
<dbReference type="Pfam" id="PF13424">
    <property type="entry name" value="TPR_12"/>
    <property type="match status" value="1"/>
</dbReference>
<protein>
    <submittedName>
        <fullName evidence="3">Transcriptional activator</fullName>
    </submittedName>
</protein>
<dbReference type="OrthoDB" id="54168at2"/>
<dbReference type="GO" id="GO:0043531">
    <property type="term" value="F:ADP binding"/>
    <property type="evidence" value="ECO:0007669"/>
    <property type="project" value="InterPro"/>
</dbReference>
<comment type="caution">
    <text evidence="3">The sequence shown here is derived from an EMBL/GenBank/DDBJ whole genome shotgun (WGS) entry which is preliminary data.</text>
</comment>
<accession>A0A511R4D1</accession>
<evidence type="ECO:0000313" key="4">
    <source>
        <dbReference type="Proteomes" id="UP000321197"/>
    </source>
</evidence>
<reference evidence="3 4" key="1">
    <citation type="submission" date="2019-07" db="EMBL/GenBank/DDBJ databases">
        <title>Whole genome shotgun sequence of Meiothermus hypogaeus NBRC 106114.</title>
        <authorList>
            <person name="Hosoyama A."/>
            <person name="Uohara A."/>
            <person name="Ohji S."/>
            <person name="Ichikawa N."/>
        </authorList>
    </citation>
    <scope>NUCLEOTIDE SEQUENCE [LARGE SCALE GENOMIC DNA]</scope>
    <source>
        <strain evidence="3 4">NBRC 106114</strain>
    </source>
</reference>
<organism evidence="3 4">
    <name type="scientific">Meiothermus hypogaeus NBRC 106114</name>
    <dbReference type="NCBI Taxonomy" id="1227553"/>
    <lineage>
        <taxon>Bacteria</taxon>
        <taxon>Thermotogati</taxon>
        <taxon>Deinococcota</taxon>
        <taxon>Deinococci</taxon>
        <taxon>Thermales</taxon>
        <taxon>Thermaceae</taxon>
        <taxon>Meiothermus</taxon>
    </lineage>
</organism>
<evidence type="ECO:0000259" key="2">
    <source>
        <dbReference type="SMART" id="SM01043"/>
    </source>
</evidence>
<dbReference type="InterPro" id="IPR011990">
    <property type="entry name" value="TPR-like_helical_dom_sf"/>
</dbReference>
<dbReference type="SUPFAM" id="SSF48452">
    <property type="entry name" value="TPR-like"/>
    <property type="match status" value="3"/>
</dbReference>
<dbReference type="SUPFAM" id="SSF52540">
    <property type="entry name" value="P-loop containing nucleoside triphosphate hydrolases"/>
    <property type="match status" value="1"/>
</dbReference>
<dbReference type="Pfam" id="PF13401">
    <property type="entry name" value="AAA_22"/>
    <property type="match status" value="1"/>
</dbReference>
<dbReference type="InterPro" id="IPR019734">
    <property type="entry name" value="TPR_rpt"/>
</dbReference>
<dbReference type="InterPro" id="IPR049945">
    <property type="entry name" value="AAA_22"/>
</dbReference>
<dbReference type="InterPro" id="IPR005158">
    <property type="entry name" value="BTAD"/>
</dbReference>
<sequence>MLQLHLLGYPCFELEGKRYELASQKPLYLLLYLAYQGDWVSRAHLATFLYPDEDEPTARHRLRLLLSRLRELPWIQTLEAEPQRLRFKVATDVQAFRAAIQQRDWAKAIQLHQRPLLDKYLIREAPAFDTWLEAEREELRSLWREAVLEAALALGQKGQNKEAAGLLRRVWEQDTFDEQVLQAYLHSLHVQGRRDGALEVFELFKSRLQSELGLAPLPETEHLAEAIRQGRPLDTPPPRAGLPLPDSPLIGRQMELSELSLGAPRLRVLTGLGGVGKTRLALELARQQADQLAQGAYFVSLEGVESLEQISVAIAEALGFTFFGPREPKAQLLDYLKSKEILLVLDHFDHLLEEAGLLAEMLEQAPKLRLLVTSRQHLELPEAWNYPLQGLPPPDPTHLESSEAILFFVQTARRSRPDFKPTLADLQAIAELCSSVEGLPLALELAATWVRELSCAEILEEIRDHQGLLGHKATGMEAVFEHSWHLLSPEQQRLMMALSLFRGGFSRRAAQQVTGASHYLLLSLLGHSLLQKESIGRYRMHSLLQQYAQQKLAQQPELMAHLQHQHALHFVAFLEAQNKPLQEGRWDRVVDEVAVEAENIRLAWIFCLQQRLWPQLESSVAAWGHFLSSRGLYREGQATFAQLAETAQSEEQPLLWAQATQRQGWFGLQLGQTESAKTLLEHSLPHLEQQRHTNGLLYGYNGLGVAWTRLGDYAQAEMWFQKARALAEETQNTASLANTLNSLGNTCRWTGRFAEATEFFRQGLRLAEEIGNQQTTAFLLANLGGALWELGQQQSGQQTTQQAARLAEEIRHWPLLSGCLSNLAEMSFVQKDYAASNDLRQRSLSLRREMGNRRGEAFDTVMLGYNALRLGQPTEAREHFLEGLRIAQEVAARPIQLDALIGLAELELKAEKPTKALPLLLLATQHPATSAEAKGRANQLLSALPLAKVNAARKKAASLELEQVVRQILE</sequence>
<dbReference type="Proteomes" id="UP000321197">
    <property type="component" value="Unassembled WGS sequence"/>
</dbReference>
<dbReference type="PANTHER" id="PTHR47691:SF3">
    <property type="entry name" value="HTH-TYPE TRANSCRIPTIONAL REGULATOR RV0890C-RELATED"/>
    <property type="match status" value="1"/>
</dbReference>
<dbReference type="AlphaFoldDB" id="A0A511R4D1"/>
<dbReference type="Gene3D" id="3.40.50.300">
    <property type="entry name" value="P-loop containing nucleotide triphosphate hydrolases"/>
    <property type="match status" value="1"/>
</dbReference>
<dbReference type="PRINTS" id="PR00364">
    <property type="entry name" value="DISEASERSIST"/>
</dbReference>
<keyword evidence="1" id="KW-0802">TPR repeat</keyword>
<dbReference type="PANTHER" id="PTHR47691">
    <property type="entry name" value="REGULATOR-RELATED"/>
    <property type="match status" value="1"/>
</dbReference>
<gene>
    <name evidence="3" type="ORF">MHY01S_26200</name>
</gene>
<evidence type="ECO:0000256" key="1">
    <source>
        <dbReference type="PROSITE-ProRule" id="PRU00339"/>
    </source>
</evidence>
<feature type="repeat" description="TPR" evidence="1">
    <location>
        <begin position="697"/>
        <end position="730"/>
    </location>
</feature>
<evidence type="ECO:0000313" key="3">
    <source>
        <dbReference type="EMBL" id="GEM84454.1"/>
    </source>
</evidence>
<dbReference type="RefSeq" id="WP_119340701.1">
    <property type="nucleotide sequence ID" value="NZ_BJXL01000102.1"/>
</dbReference>